<keyword evidence="2" id="KW-1185">Reference proteome</keyword>
<gene>
    <name evidence="1" type="ORF">LMH87_009656</name>
</gene>
<comment type="caution">
    <text evidence="1">The sequence shown here is derived from an EMBL/GenBank/DDBJ whole genome shotgun (WGS) entry which is preliminary data.</text>
</comment>
<dbReference type="KEGG" id="amus:LMH87_009656"/>
<dbReference type="AlphaFoldDB" id="A0A9W8QBS9"/>
<reference evidence="1" key="1">
    <citation type="journal article" date="2023" name="Access Microbiol">
        <title>De-novo genome assembly for Akanthomyces muscarius, a biocontrol agent of insect agricultural pests.</title>
        <authorList>
            <person name="Erdos Z."/>
            <person name="Studholme D.J."/>
            <person name="Raymond B."/>
            <person name="Sharma M."/>
        </authorList>
    </citation>
    <scope>NUCLEOTIDE SEQUENCE</scope>
    <source>
        <strain evidence="1">Ve6</strain>
    </source>
</reference>
<evidence type="ECO:0000313" key="2">
    <source>
        <dbReference type="Proteomes" id="UP001144673"/>
    </source>
</evidence>
<protein>
    <submittedName>
        <fullName evidence="1">Uncharacterized protein</fullName>
    </submittedName>
</protein>
<dbReference type="GeneID" id="80896815"/>
<dbReference type="RefSeq" id="XP_056053811.1">
    <property type="nucleotide sequence ID" value="XM_056196688.1"/>
</dbReference>
<proteinExistence type="predicted"/>
<dbReference type="Proteomes" id="UP001144673">
    <property type="component" value="Chromosome 5"/>
</dbReference>
<organism evidence="1 2">
    <name type="scientific">Akanthomyces muscarius</name>
    <name type="common">Entomopathogenic fungus</name>
    <name type="synonym">Lecanicillium muscarium</name>
    <dbReference type="NCBI Taxonomy" id="2231603"/>
    <lineage>
        <taxon>Eukaryota</taxon>
        <taxon>Fungi</taxon>
        <taxon>Dikarya</taxon>
        <taxon>Ascomycota</taxon>
        <taxon>Pezizomycotina</taxon>
        <taxon>Sordariomycetes</taxon>
        <taxon>Hypocreomycetidae</taxon>
        <taxon>Hypocreales</taxon>
        <taxon>Cordycipitaceae</taxon>
        <taxon>Akanthomyces</taxon>
    </lineage>
</organism>
<evidence type="ECO:0000313" key="1">
    <source>
        <dbReference type="EMBL" id="KAJ4153153.1"/>
    </source>
</evidence>
<dbReference type="EMBL" id="JAJHUN010000008">
    <property type="protein sequence ID" value="KAJ4153153.1"/>
    <property type="molecule type" value="Genomic_DNA"/>
</dbReference>
<accession>A0A9W8QBS9</accession>
<name>A0A9W8QBS9_AKAMU</name>
<sequence>MASRPQLFSSLASRPQQPRDAYFLRMLPSIMVVDIAMGLCRLDQYNLMQVSAAFRICLEEEFNKRTLTKISSEQQLEYLLARALTLPGHWACEECIDMHEVDLHDFPSHAKGCPISFRGVVQDALSPPSAYISAKYNLKHHHIQLALKYHRLSGPLGLYRNRLRRLLTKYIYIPDLRFANYPNFRFHAFGVGKYSYEPRVSHGRFLLSTKLDFVAYGRNVSHDGTPGLFMCHHQEWFPSKLRALRHFQMLVTLNSPLTYRQTTQYRYLRWLASNVLWRAMAVLVSQKLAVLNVSCPFCPTDMRVTRSATVDGKVHYQAISWHDFGIEGTLPDPRWRTKHYGRVMTDLTCFRHNPPPGRVRQLWEESQAWCLPA</sequence>